<feature type="compositionally biased region" description="Acidic residues" evidence="1">
    <location>
        <begin position="168"/>
        <end position="181"/>
    </location>
</feature>
<gene>
    <name evidence="2" type="ORF">MFLAVUS_008850</name>
</gene>
<proteinExistence type="predicted"/>
<evidence type="ECO:0000256" key="1">
    <source>
        <dbReference type="SAM" id="MobiDB-lite"/>
    </source>
</evidence>
<accession>A0ABP9Z8A9</accession>
<comment type="caution">
    <text evidence="2">The sequence shown here is derived from an EMBL/GenBank/DDBJ whole genome shotgun (WGS) entry which is preliminary data.</text>
</comment>
<protein>
    <submittedName>
        <fullName evidence="2">Uncharacterized protein</fullName>
    </submittedName>
</protein>
<organism evidence="2 3">
    <name type="scientific">Mucor flavus</name>
    <dbReference type="NCBI Taxonomy" id="439312"/>
    <lineage>
        <taxon>Eukaryota</taxon>
        <taxon>Fungi</taxon>
        <taxon>Fungi incertae sedis</taxon>
        <taxon>Mucoromycota</taxon>
        <taxon>Mucoromycotina</taxon>
        <taxon>Mucoromycetes</taxon>
        <taxon>Mucorales</taxon>
        <taxon>Mucorineae</taxon>
        <taxon>Mucoraceae</taxon>
        <taxon>Mucor</taxon>
    </lineage>
</organism>
<feature type="region of interest" description="Disordered" evidence="1">
    <location>
        <begin position="162"/>
        <end position="181"/>
    </location>
</feature>
<evidence type="ECO:0000313" key="2">
    <source>
        <dbReference type="EMBL" id="GAA5815343.1"/>
    </source>
</evidence>
<name>A0ABP9Z8A9_9FUNG</name>
<dbReference type="EMBL" id="BAABUK010000025">
    <property type="protein sequence ID" value="GAA5815343.1"/>
    <property type="molecule type" value="Genomic_DNA"/>
</dbReference>
<reference evidence="2 3" key="1">
    <citation type="submission" date="2024-04" db="EMBL/GenBank/DDBJ databases">
        <title>genome sequences of Mucor flavus KT1a and Helicostylum pulchrum KT1b strains isolated from the surface of a dry-aged beef.</title>
        <authorList>
            <person name="Toyotome T."/>
            <person name="Hosono M."/>
            <person name="Torimaru M."/>
            <person name="Fukuda K."/>
            <person name="Mikami N."/>
        </authorList>
    </citation>
    <scope>NUCLEOTIDE SEQUENCE [LARGE SCALE GENOMIC DNA]</scope>
    <source>
        <strain evidence="2 3">KT1a</strain>
    </source>
</reference>
<sequence>MLAIETDIFLPHLVQIQEGSVYFRMYDAFNGNFLVKVKCPEGLYTVEGQRPRYAVVVGDLQQILIVRDYMGDVVDLLYTLNAIRLTVLPGEPLLPERLHNVAEPTMAPFQFTSGIKEGYYVVTMDSQENEFVPAVPPDEVEEEFDDELDIQEEGPFDEFNVQAGGRAEEEEEEKEREEKEVEEVVEEEQVEEQVEDIINVAESSTAAFVRGVSVGSSSVYTFLYAVIIYVEFNHKKEILSSPHITSSRTNSICMK</sequence>
<dbReference type="Proteomes" id="UP001473302">
    <property type="component" value="Unassembled WGS sequence"/>
</dbReference>
<evidence type="ECO:0000313" key="3">
    <source>
        <dbReference type="Proteomes" id="UP001473302"/>
    </source>
</evidence>
<keyword evidence="3" id="KW-1185">Reference proteome</keyword>